<dbReference type="InterPro" id="IPR005754">
    <property type="entry name" value="Sortase"/>
</dbReference>
<dbReference type="AlphaFoldDB" id="A0A1F5KAK4"/>
<dbReference type="CDD" id="cd05829">
    <property type="entry name" value="Sortase_F"/>
    <property type="match status" value="1"/>
</dbReference>
<protein>
    <recommendedName>
        <fullName evidence="4">Class F sortase</fullName>
    </recommendedName>
</protein>
<evidence type="ECO:0000256" key="1">
    <source>
        <dbReference type="ARBA" id="ARBA00022801"/>
    </source>
</evidence>
<sequence>MKGLIIFILIIVSVGLTWFIQFKGDFLASVILKKASPPPGIVYSTIEEDSNQNVNYLSQVNPSDFGSTASSTADIGIPVKISIPKLKIEASVEQVGLDTKGRMDVPKRFDNIGWYNLGFRPGQNGSAVLSGHLDTVSGKPAVFYNLSKLTKDDEISITDGEGKILKFRVYNIESYPFNQFPLHEVFATTGRPLLNLITCSGNFNKLTRNYTNRTVVYAEIID</sequence>
<dbReference type="GO" id="GO:0016787">
    <property type="term" value="F:hydrolase activity"/>
    <property type="evidence" value="ECO:0007669"/>
    <property type="project" value="UniProtKB-KW"/>
</dbReference>
<evidence type="ECO:0000313" key="2">
    <source>
        <dbReference type="EMBL" id="OGE37976.1"/>
    </source>
</evidence>
<keyword evidence="1" id="KW-0378">Hydrolase</keyword>
<comment type="caution">
    <text evidence="2">The sequence shown here is derived from an EMBL/GenBank/DDBJ whole genome shotgun (WGS) entry which is preliminary data.</text>
</comment>
<evidence type="ECO:0000313" key="3">
    <source>
        <dbReference type="Proteomes" id="UP000176527"/>
    </source>
</evidence>
<gene>
    <name evidence="2" type="ORF">A3F00_02125</name>
</gene>
<name>A0A1F5KAK4_9BACT</name>
<reference evidence="2 3" key="1">
    <citation type="journal article" date="2016" name="Nat. Commun.">
        <title>Thousands of microbial genomes shed light on interconnected biogeochemical processes in an aquifer system.</title>
        <authorList>
            <person name="Anantharaman K."/>
            <person name="Brown C.T."/>
            <person name="Hug L.A."/>
            <person name="Sharon I."/>
            <person name="Castelle C.J."/>
            <person name="Probst A.J."/>
            <person name="Thomas B.C."/>
            <person name="Singh A."/>
            <person name="Wilkins M.J."/>
            <person name="Karaoz U."/>
            <person name="Brodie E.L."/>
            <person name="Williams K.H."/>
            <person name="Hubbard S.S."/>
            <person name="Banfield J.F."/>
        </authorList>
    </citation>
    <scope>NUCLEOTIDE SEQUENCE [LARGE SCALE GENOMIC DNA]</scope>
</reference>
<dbReference type="InterPro" id="IPR023365">
    <property type="entry name" value="Sortase_dom-sf"/>
</dbReference>
<organism evidence="2 3">
    <name type="scientific">Candidatus Daviesbacteria bacterium RIFCSPHIGHO2_12_FULL_37_11</name>
    <dbReference type="NCBI Taxonomy" id="1797777"/>
    <lineage>
        <taxon>Bacteria</taxon>
        <taxon>Candidatus Daviesiibacteriota</taxon>
    </lineage>
</organism>
<evidence type="ECO:0008006" key="4">
    <source>
        <dbReference type="Google" id="ProtNLM"/>
    </source>
</evidence>
<dbReference type="SUPFAM" id="SSF63817">
    <property type="entry name" value="Sortase"/>
    <property type="match status" value="1"/>
</dbReference>
<dbReference type="Proteomes" id="UP000176527">
    <property type="component" value="Unassembled WGS sequence"/>
</dbReference>
<dbReference type="EMBL" id="MFDE01000032">
    <property type="protein sequence ID" value="OGE37976.1"/>
    <property type="molecule type" value="Genomic_DNA"/>
</dbReference>
<dbReference type="InterPro" id="IPR042001">
    <property type="entry name" value="Sortase_F"/>
</dbReference>
<accession>A0A1F5KAK4</accession>
<proteinExistence type="predicted"/>
<dbReference type="Gene3D" id="2.40.260.10">
    <property type="entry name" value="Sortase"/>
    <property type="match status" value="1"/>
</dbReference>
<dbReference type="Pfam" id="PF04203">
    <property type="entry name" value="Sortase"/>
    <property type="match status" value="1"/>
</dbReference>